<dbReference type="AlphaFoldDB" id="A0A6B3BPY0"/>
<feature type="region of interest" description="Disordered" evidence="1">
    <location>
        <begin position="494"/>
        <end position="523"/>
    </location>
</feature>
<reference evidence="2" key="1">
    <citation type="submission" date="2020-01" db="EMBL/GenBank/DDBJ databases">
        <title>Insect and environment-associated Actinomycetes.</title>
        <authorList>
            <person name="Currrie C."/>
            <person name="Chevrette M."/>
            <person name="Carlson C."/>
            <person name="Stubbendieck R."/>
            <person name="Wendt-Pienkowski E."/>
        </authorList>
    </citation>
    <scope>NUCLEOTIDE SEQUENCE</scope>
    <source>
        <strain evidence="2">SID12501</strain>
    </source>
</reference>
<feature type="compositionally biased region" description="Polar residues" evidence="1">
    <location>
        <begin position="182"/>
        <end position="198"/>
    </location>
</feature>
<organism evidence="2">
    <name type="scientific">Streptomyces sp. SID12501</name>
    <dbReference type="NCBI Taxonomy" id="2706042"/>
    <lineage>
        <taxon>Bacteria</taxon>
        <taxon>Bacillati</taxon>
        <taxon>Actinomycetota</taxon>
        <taxon>Actinomycetes</taxon>
        <taxon>Kitasatosporales</taxon>
        <taxon>Streptomycetaceae</taxon>
        <taxon>Streptomyces</taxon>
    </lineage>
</organism>
<accession>A0A6B3BPY0</accession>
<feature type="compositionally biased region" description="Polar residues" evidence="1">
    <location>
        <begin position="505"/>
        <end position="514"/>
    </location>
</feature>
<comment type="caution">
    <text evidence="2">The sequence shown here is derived from an EMBL/GenBank/DDBJ whole genome shotgun (WGS) entry which is preliminary data.</text>
</comment>
<gene>
    <name evidence="2" type="ORF">G3I71_11430</name>
</gene>
<dbReference type="EMBL" id="JAAGLU010000008">
    <property type="protein sequence ID" value="NEC86417.1"/>
    <property type="molecule type" value="Genomic_DNA"/>
</dbReference>
<protein>
    <recommendedName>
        <fullName evidence="3">Transposase</fullName>
    </recommendedName>
</protein>
<feature type="compositionally biased region" description="Polar residues" evidence="1">
    <location>
        <begin position="226"/>
        <end position="245"/>
    </location>
</feature>
<proteinExistence type="predicted"/>
<evidence type="ECO:0000256" key="1">
    <source>
        <dbReference type="SAM" id="MobiDB-lite"/>
    </source>
</evidence>
<dbReference type="RefSeq" id="WP_164313874.1">
    <property type="nucleotide sequence ID" value="NZ_JAAGLU010000008.1"/>
</dbReference>
<name>A0A6B3BPY0_9ACTN</name>
<feature type="region of interest" description="Disordered" evidence="1">
    <location>
        <begin position="403"/>
        <end position="423"/>
    </location>
</feature>
<evidence type="ECO:0008006" key="3">
    <source>
        <dbReference type="Google" id="ProtNLM"/>
    </source>
</evidence>
<evidence type="ECO:0000313" key="2">
    <source>
        <dbReference type="EMBL" id="NEC86417.1"/>
    </source>
</evidence>
<feature type="region of interest" description="Disordered" evidence="1">
    <location>
        <begin position="175"/>
        <end position="245"/>
    </location>
</feature>
<sequence>MPDDLFGDRVPRTQRKKTARRACESDLRTASRRVKDVACFEDLYHLAAILEQEPGPRRGRPPEYPPYVYVLFLALRGIHGSARYCAGDLQDTTVWKKIRKGVAHHLGKDEAKRLPRTGPSRHQWQHAQRKLLVPRLEELNATFSDLALTQALRQGLLPGDERRCWSGPQRHQLIAGDGTVAKSPTLSTQPYSVDTTTGEIRRHRVDPASSWQKEGGADRTDAGDTPDQTPAQDGSGQNTDGSGSQDAMVLGTKFVVFSTRHRGYFRRVFLNYAHVPHDQEGGEAAVALDLACTILDAADGCMGVLYDGAFRGMHRDVIARRGRLLINKQHKGAKPRYIRTLSYGRCRHELWSQGGRVHERAFLDDGTSTLVPLPVRRLERRASAHTHRWYHLLTVLCPRGPHEHREPVGVTTTPGERDEGQSDAETGFHRAEHLLQIPDNTAVHQILYGGREDTEAGFSQFDRSLWNRRMIAFGAEAQSLVVLGFLIAQNATSSARYQEDPTYTDAGTETTDLSNGDRKPGRS</sequence>